<dbReference type="Proteomes" id="UP000327157">
    <property type="component" value="Chromosome 9"/>
</dbReference>
<dbReference type="Gene3D" id="6.10.20.150">
    <property type="match status" value="1"/>
</dbReference>
<name>A0A5N5GFW0_9ROSA</name>
<dbReference type="AlphaFoldDB" id="A0A5N5GFW0"/>
<gene>
    <name evidence="1" type="ORF">D8674_035017</name>
</gene>
<accession>A0A5N5GFW0</accession>
<sequence>MEEDVFDKVVEIKVAHLEESMKYTRKSVSDADIQKYQAFAQILQQSKGFGIDFRFADSASDGGAVSGPDEDDLQN</sequence>
<dbReference type="OrthoDB" id="1935652at2759"/>
<evidence type="ECO:0000313" key="1">
    <source>
        <dbReference type="EMBL" id="KAB2612701.1"/>
    </source>
</evidence>
<reference evidence="1 2" key="1">
    <citation type="submission" date="2019-09" db="EMBL/GenBank/DDBJ databases">
        <authorList>
            <person name="Ou C."/>
        </authorList>
    </citation>
    <scope>NUCLEOTIDE SEQUENCE [LARGE SCALE GENOMIC DNA]</scope>
    <source>
        <strain evidence="1">S2</strain>
        <tissue evidence="1">Leaf</tissue>
    </source>
</reference>
<evidence type="ECO:0000313" key="2">
    <source>
        <dbReference type="Proteomes" id="UP000327157"/>
    </source>
</evidence>
<proteinExistence type="predicted"/>
<comment type="caution">
    <text evidence="1">The sequence shown here is derived from an EMBL/GenBank/DDBJ whole genome shotgun (WGS) entry which is preliminary data.</text>
</comment>
<organism evidence="1 2">
    <name type="scientific">Pyrus ussuriensis x Pyrus communis</name>
    <dbReference type="NCBI Taxonomy" id="2448454"/>
    <lineage>
        <taxon>Eukaryota</taxon>
        <taxon>Viridiplantae</taxon>
        <taxon>Streptophyta</taxon>
        <taxon>Embryophyta</taxon>
        <taxon>Tracheophyta</taxon>
        <taxon>Spermatophyta</taxon>
        <taxon>Magnoliopsida</taxon>
        <taxon>eudicotyledons</taxon>
        <taxon>Gunneridae</taxon>
        <taxon>Pentapetalae</taxon>
        <taxon>rosids</taxon>
        <taxon>fabids</taxon>
        <taxon>Rosales</taxon>
        <taxon>Rosaceae</taxon>
        <taxon>Amygdaloideae</taxon>
        <taxon>Maleae</taxon>
        <taxon>Pyrus</taxon>
    </lineage>
</organism>
<dbReference type="EMBL" id="SMOL01000458">
    <property type="protein sequence ID" value="KAB2612701.1"/>
    <property type="molecule type" value="Genomic_DNA"/>
</dbReference>
<keyword evidence="2" id="KW-1185">Reference proteome</keyword>
<reference evidence="1 2" key="3">
    <citation type="submission" date="2019-11" db="EMBL/GenBank/DDBJ databases">
        <title>A de novo genome assembly of a pear dwarfing rootstock.</title>
        <authorList>
            <person name="Wang F."/>
            <person name="Wang J."/>
            <person name="Li S."/>
            <person name="Zhang Y."/>
            <person name="Fang M."/>
            <person name="Ma L."/>
            <person name="Zhao Y."/>
            <person name="Jiang S."/>
        </authorList>
    </citation>
    <scope>NUCLEOTIDE SEQUENCE [LARGE SCALE GENOMIC DNA]</scope>
    <source>
        <strain evidence="1">S2</strain>
        <tissue evidence="1">Leaf</tissue>
    </source>
</reference>
<protein>
    <submittedName>
        <fullName evidence="1">Uncharacterized protein</fullName>
    </submittedName>
</protein>
<reference evidence="2" key="2">
    <citation type="submission" date="2019-10" db="EMBL/GenBank/DDBJ databases">
        <title>A de novo genome assembly of a pear dwarfing rootstock.</title>
        <authorList>
            <person name="Wang F."/>
            <person name="Wang J."/>
            <person name="Li S."/>
            <person name="Zhang Y."/>
            <person name="Fang M."/>
            <person name="Ma L."/>
            <person name="Zhao Y."/>
            <person name="Jiang S."/>
        </authorList>
    </citation>
    <scope>NUCLEOTIDE SEQUENCE [LARGE SCALE GENOMIC DNA]</scope>
</reference>